<keyword evidence="1" id="KW-0479">Metal-binding</keyword>
<evidence type="ECO:0000259" key="3">
    <source>
        <dbReference type="PROSITE" id="PS51845"/>
    </source>
</evidence>
<dbReference type="InterPro" id="IPR036971">
    <property type="entry name" value="PDEase_catalytic_dom_sf"/>
</dbReference>
<keyword evidence="2" id="KW-0378">Hydrolase</keyword>
<dbReference type="Proteomes" id="UP001176940">
    <property type="component" value="Unassembled WGS sequence"/>
</dbReference>
<dbReference type="Pfam" id="PF00233">
    <property type="entry name" value="PDEase_I"/>
    <property type="match status" value="1"/>
</dbReference>
<protein>
    <recommendedName>
        <fullName evidence="3">PDEase domain-containing protein</fullName>
    </recommendedName>
</protein>
<reference evidence="4" key="1">
    <citation type="submission" date="2023-07" db="EMBL/GenBank/DDBJ databases">
        <authorList>
            <person name="Stuckert A."/>
        </authorList>
    </citation>
    <scope>NUCLEOTIDE SEQUENCE</scope>
</reference>
<gene>
    <name evidence="4" type="ORF">RIMI_LOCUS9896154</name>
</gene>
<evidence type="ECO:0000313" key="4">
    <source>
        <dbReference type="EMBL" id="CAJ0943299.1"/>
    </source>
</evidence>
<dbReference type="PROSITE" id="PS51845">
    <property type="entry name" value="PDEASE_I_2"/>
    <property type="match status" value="1"/>
</dbReference>
<comment type="caution">
    <text evidence="4">The sequence shown here is derived from an EMBL/GenBank/DDBJ whole genome shotgun (WGS) entry which is preliminary data.</text>
</comment>
<name>A0ABN9LJ87_9NEOB</name>
<keyword evidence="5" id="KW-1185">Reference proteome</keyword>
<dbReference type="InterPro" id="IPR002073">
    <property type="entry name" value="PDEase_catalytic_dom"/>
</dbReference>
<organism evidence="4 5">
    <name type="scientific">Ranitomeya imitator</name>
    <name type="common">mimic poison frog</name>
    <dbReference type="NCBI Taxonomy" id="111125"/>
    <lineage>
        <taxon>Eukaryota</taxon>
        <taxon>Metazoa</taxon>
        <taxon>Chordata</taxon>
        <taxon>Craniata</taxon>
        <taxon>Vertebrata</taxon>
        <taxon>Euteleostomi</taxon>
        <taxon>Amphibia</taxon>
        <taxon>Batrachia</taxon>
        <taxon>Anura</taxon>
        <taxon>Neobatrachia</taxon>
        <taxon>Hyloidea</taxon>
        <taxon>Dendrobatidae</taxon>
        <taxon>Dendrobatinae</taxon>
        <taxon>Ranitomeya</taxon>
    </lineage>
</organism>
<accession>A0ABN9LJ87</accession>
<evidence type="ECO:0000256" key="2">
    <source>
        <dbReference type="ARBA" id="ARBA00022801"/>
    </source>
</evidence>
<proteinExistence type="predicted"/>
<dbReference type="EMBL" id="CAUEEQ010020925">
    <property type="protein sequence ID" value="CAJ0943299.1"/>
    <property type="molecule type" value="Genomic_DNA"/>
</dbReference>
<dbReference type="Gene3D" id="1.10.1300.10">
    <property type="entry name" value="3'5'-cyclic nucleotide phosphodiesterase, catalytic domain"/>
    <property type="match status" value="1"/>
</dbReference>
<dbReference type="SUPFAM" id="SSF109604">
    <property type="entry name" value="HD-domain/PDEase-like"/>
    <property type="match status" value="1"/>
</dbReference>
<evidence type="ECO:0000313" key="5">
    <source>
        <dbReference type="Proteomes" id="UP001176940"/>
    </source>
</evidence>
<sequence length="167" mass="19841">MILSIQEQRTASTSRQTKFGIFFYHLDKKDMFGVYELVMTWRIIMAACCLKELLRNAQDSDFLFEDVYNWKYLEWSTVKLSCPKFDKYQYTSDCAILYNDRSVLENHHVSAVYRIMQDDEMNIFVNLTKDEFTELRALVIEMVLATDMSCHFQQVKTMKTGLQTMEK</sequence>
<feature type="domain" description="PDEase" evidence="3">
    <location>
        <begin position="92"/>
        <end position="167"/>
    </location>
</feature>
<evidence type="ECO:0000256" key="1">
    <source>
        <dbReference type="ARBA" id="ARBA00022723"/>
    </source>
</evidence>
<dbReference type="PANTHER" id="PTHR11347">
    <property type="entry name" value="CYCLIC NUCLEOTIDE PHOSPHODIESTERASE"/>
    <property type="match status" value="1"/>
</dbReference>